<evidence type="ECO:0000313" key="1">
    <source>
        <dbReference type="Proteomes" id="UP000887574"/>
    </source>
</evidence>
<organism evidence="1 2">
    <name type="scientific">Ditylenchus dipsaci</name>
    <dbReference type="NCBI Taxonomy" id="166011"/>
    <lineage>
        <taxon>Eukaryota</taxon>
        <taxon>Metazoa</taxon>
        <taxon>Ecdysozoa</taxon>
        <taxon>Nematoda</taxon>
        <taxon>Chromadorea</taxon>
        <taxon>Rhabditida</taxon>
        <taxon>Tylenchina</taxon>
        <taxon>Tylenchomorpha</taxon>
        <taxon>Sphaerularioidea</taxon>
        <taxon>Anguinidae</taxon>
        <taxon>Anguininae</taxon>
        <taxon>Ditylenchus</taxon>
    </lineage>
</organism>
<name>A0A915EKS7_9BILA</name>
<keyword evidence="1" id="KW-1185">Reference proteome</keyword>
<evidence type="ECO:0000313" key="2">
    <source>
        <dbReference type="WBParaSite" id="jg7791"/>
    </source>
</evidence>
<dbReference type="AlphaFoldDB" id="A0A915EKS7"/>
<dbReference type="WBParaSite" id="jg7791">
    <property type="protein sequence ID" value="jg7791"/>
    <property type="gene ID" value="jg7791"/>
</dbReference>
<reference evidence="2" key="1">
    <citation type="submission" date="2022-11" db="UniProtKB">
        <authorList>
            <consortium name="WormBaseParasite"/>
        </authorList>
    </citation>
    <scope>IDENTIFICATION</scope>
</reference>
<accession>A0A915EKS7</accession>
<dbReference type="Proteomes" id="UP000887574">
    <property type="component" value="Unplaced"/>
</dbReference>
<sequence>MDLDDDEANVFKPMLEEIRQQICESDIKSEVDLEQTVSLILTIGVQELGVDDINSTLNVILKFIKENTEKFPSMVLLEYVKQCLENLSKSQRKKKDGVHFVNLSWPTDLRLVIRRLFQTFKISEDYIKCCYELCCSASKALGIIWLQADPQFAVLMTCLTSGRLRIVLESHTEIKMDQLIICLSLLEDLIQCVEDDESDLIGEKDATAISKFEQEAASYVCEFAVMTAEEVNVSHHMECFLVLYSCWWWKDPQPKILCPALPTLLTVCQFCISQRDVETASMLLINLSDFEQLCGNVLDTLLDYVRLIMPTPKAKEGIIQLTVVLEALKDRKGWFTPKAVEETEELCNSIKDPRITDSLADFRYIEYTVEHVKVFKSTIGEDLPSKIRTQHRLLRVWSDWTRSWKTISSVRNFWKWE</sequence>
<protein>
    <submittedName>
        <fullName evidence="2">Neurochondrin-like protein</fullName>
    </submittedName>
</protein>
<proteinExistence type="predicted"/>